<reference evidence="5 6" key="1">
    <citation type="journal article" date="2008" name="Nature">
        <title>The Trichoplax genome and the nature of placozoans.</title>
        <authorList>
            <person name="Srivastava M."/>
            <person name="Begovic E."/>
            <person name="Chapman J."/>
            <person name="Putnam N.H."/>
            <person name="Hellsten U."/>
            <person name="Kawashima T."/>
            <person name="Kuo A."/>
            <person name="Mitros T."/>
            <person name="Salamov A."/>
            <person name="Carpenter M.L."/>
            <person name="Signorovitch A.Y."/>
            <person name="Moreno M.A."/>
            <person name="Kamm K."/>
            <person name="Grimwood J."/>
            <person name="Schmutz J."/>
            <person name="Shapiro H."/>
            <person name="Grigoriev I.V."/>
            <person name="Buss L.W."/>
            <person name="Schierwater B."/>
            <person name="Dellaporta S.L."/>
            <person name="Rokhsar D.S."/>
        </authorList>
    </citation>
    <scope>NUCLEOTIDE SEQUENCE [LARGE SCALE GENOMIC DNA]</scope>
    <source>
        <strain evidence="5 6">Grell-BS-1999</strain>
    </source>
</reference>
<feature type="disulfide bond" evidence="3">
    <location>
        <begin position="77"/>
        <end position="87"/>
    </location>
</feature>
<evidence type="ECO:0000256" key="1">
    <source>
        <dbReference type="ARBA" id="ARBA00022729"/>
    </source>
</evidence>
<dbReference type="KEGG" id="tad:TRIADDRAFT_53246"/>
<dbReference type="PhylomeDB" id="B3RNQ1"/>
<dbReference type="PRINTS" id="PR00258">
    <property type="entry name" value="SPERACTRCPTR"/>
</dbReference>
<dbReference type="HOGENOM" id="CLU_1580533_0_0_1"/>
<evidence type="ECO:0000259" key="4">
    <source>
        <dbReference type="PROSITE" id="PS50287"/>
    </source>
</evidence>
<keyword evidence="6" id="KW-1185">Reference proteome</keyword>
<dbReference type="GeneID" id="6750549"/>
<accession>B3RNQ1</accession>
<protein>
    <recommendedName>
        <fullName evidence="4">SRCR domain-containing protein</fullName>
    </recommendedName>
</protein>
<organism evidence="5 6">
    <name type="scientific">Trichoplax adhaerens</name>
    <name type="common">Trichoplax reptans</name>
    <dbReference type="NCBI Taxonomy" id="10228"/>
    <lineage>
        <taxon>Eukaryota</taxon>
        <taxon>Metazoa</taxon>
        <taxon>Placozoa</taxon>
        <taxon>Uniplacotomia</taxon>
        <taxon>Trichoplacea</taxon>
        <taxon>Trichoplacidae</taxon>
        <taxon>Trichoplax</taxon>
    </lineage>
</organism>
<dbReference type="PANTHER" id="PTHR48071:SF28">
    <property type="entry name" value="SRCR DOMAIN-CONTAINING PROTEIN"/>
    <property type="match status" value="1"/>
</dbReference>
<name>B3RNQ1_TRIAD</name>
<gene>
    <name evidence="5" type="ORF">TRIADDRAFT_53246</name>
</gene>
<dbReference type="InParanoid" id="B3RNQ1"/>
<keyword evidence="2 3" id="KW-1015">Disulfide bond</keyword>
<dbReference type="PROSITE" id="PS50287">
    <property type="entry name" value="SRCR_2"/>
    <property type="match status" value="1"/>
</dbReference>
<dbReference type="RefSeq" id="XP_002109334.1">
    <property type="nucleotide sequence ID" value="XM_002109298.1"/>
</dbReference>
<evidence type="ECO:0000313" key="5">
    <source>
        <dbReference type="EMBL" id="EDV27500.1"/>
    </source>
</evidence>
<evidence type="ECO:0000256" key="2">
    <source>
        <dbReference type="ARBA" id="ARBA00023157"/>
    </source>
</evidence>
<dbReference type="OrthoDB" id="536948at2759"/>
<dbReference type="Proteomes" id="UP000009022">
    <property type="component" value="Unassembled WGS sequence"/>
</dbReference>
<dbReference type="Gene3D" id="3.10.250.10">
    <property type="entry name" value="SRCR-like domain"/>
    <property type="match status" value="1"/>
</dbReference>
<dbReference type="InterPro" id="IPR036772">
    <property type="entry name" value="SRCR-like_dom_sf"/>
</dbReference>
<dbReference type="AlphaFoldDB" id="B3RNQ1"/>
<dbReference type="GO" id="GO:0016020">
    <property type="term" value="C:membrane"/>
    <property type="evidence" value="ECO:0007669"/>
    <property type="project" value="InterPro"/>
</dbReference>
<dbReference type="CTD" id="6750549"/>
<dbReference type="SMART" id="SM00202">
    <property type="entry name" value="SR"/>
    <property type="match status" value="1"/>
</dbReference>
<dbReference type="OMA" id="VACINAF"/>
<evidence type="ECO:0000256" key="3">
    <source>
        <dbReference type="PROSITE-ProRule" id="PRU00196"/>
    </source>
</evidence>
<dbReference type="PANTHER" id="PTHR48071">
    <property type="entry name" value="SRCR DOMAIN-CONTAINING PROTEIN"/>
    <property type="match status" value="1"/>
</dbReference>
<sequence length="169" mass="18645">MIGTEGQVRLVDGNGYSSGRVEIYHNGVWGTVCDDSFGISNAIVICRQLGFSSAADYFCCAHYGRGNGTIWLDNVSCNGSESSISSCNHNSWGSHDCGHNEDVGVACINAFWSPNSTAFEFLFITQFNIARIAFLSVKDCITQIKSSRSRTYSNSKRLLLGHYTRKMER</sequence>
<dbReference type="EMBL" id="DS985242">
    <property type="protein sequence ID" value="EDV27500.1"/>
    <property type="molecule type" value="Genomic_DNA"/>
</dbReference>
<keyword evidence="1" id="KW-0732">Signal</keyword>
<dbReference type="eggNOG" id="ENOG502S7Z0">
    <property type="taxonomic scope" value="Eukaryota"/>
</dbReference>
<evidence type="ECO:0000313" key="6">
    <source>
        <dbReference type="Proteomes" id="UP000009022"/>
    </source>
</evidence>
<feature type="domain" description="SRCR" evidence="4">
    <location>
        <begin position="8"/>
        <end position="108"/>
    </location>
</feature>
<proteinExistence type="predicted"/>
<dbReference type="STRING" id="10228.B3RNQ1"/>
<dbReference type="PROSITE" id="PS00420">
    <property type="entry name" value="SRCR_1"/>
    <property type="match status" value="1"/>
</dbReference>
<dbReference type="FunFam" id="3.10.250.10:FF:000001">
    <property type="entry name" value="Lysyl oxidase 4 isoform X1"/>
    <property type="match status" value="1"/>
</dbReference>
<dbReference type="InterPro" id="IPR001190">
    <property type="entry name" value="SRCR"/>
</dbReference>
<dbReference type="Pfam" id="PF00530">
    <property type="entry name" value="SRCR"/>
    <property type="match status" value="1"/>
</dbReference>
<feature type="disulfide bond" evidence="3">
    <location>
        <begin position="46"/>
        <end position="107"/>
    </location>
</feature>
<dbReference type="SUPFAM" id="SSF56487">
    <property type="entry name" value="SRCR-like"/>
    <property type="match status" value="1"/>
</dbReference>
<feature type="disulfide bond" evidence="3">
    <location>
        <begin position="33"/>
        <end position="97"/>
    </location>
</feature>